<sequence length="257" mass="28996">MLKVLNLGWKINQVDILKSINVEVTQNSVTSIVGPNGSGKTSLLRCIYRQIDDFSGDVLVNQQNQKQLGQLDFAKQVSVVTQQISHNFALKVIDIVRMGQYPYQSAFKASSESLKQDLNEILINLEIEPLKHKVFSSLSGGEQQRVLIARALAQKPKLLILDEPTNHLDIHFQHQILSFLQELEISVLMTIHDLNLAAQYSDQIIMLNKGQIESSGSPEEVLTENSIKKVFNLDNHVGVNPMTNKLHVFFRNEMCHV</sequence>
<gene>
    <name evidence="6" type="ORF">XM47_09930</name>
</gene>
<dbReference type="AlphaFoldDB" id="A0A0J8GVK2"/>
<evidence type="ECO:0000256" key="2">
    <source>
        <dbReference type="ARBA" id="ARBA00022448"/>
    </source>
</evidence>
<evidence type="ECO:0000313" key="6">
    <source>
        <dbReference type="EMBL" id="KMT65339.1"/>
    </source>
</evidence>
<dbReference type="PANTHER" id="PTHR42794">
    <property type="entry name" value="HEMIN IMPORT ATP-BINDING PROTEIN HMUV"/>
    <property type="match status" value="1"/>
</dbReference>
<dbReference type="SMART" id="SM00382">
    <property type="entry name" value="AAA"/>
    <property type="match status" value="1"/>
</dbReference>
<keyword evidence="4" id="KW-0067">ATP-binding</keyword>
<name>A0A0J8GVK2_9ALTE</name>
<feature type="domain" description="ABC transporter" evidence="5">
    <location>
        <begin position="2"/>
        <end position="234"/>
    </location>
</feature>
<dbReference type="CDD" id="cd03214">
    <property type="entry name" value="ABC_Iron-Siderophores_B12_Hemin"/>
    <property type="match status" value="1"/>
</dbReference>
<dbReference type="Gene3D" id="3.40.50.300">
    <property type="entry name" value="P-loop containing nucleotide triphosphate hydrolases"/>
    <property type="match status" value="1"/>
</dbReference>
<dbReference type="InterPro" id="IPR017871">
    <property type="entry name" value="ABC_transporter-like_CS"/>
</dbReference>
<dbReference type="SUPFAM" id="SSF52540">
    <property type="entry name" value="P-loop containing nucleoside triphosphate hydrolases"/>
    <property type="match status" value="1"/>
</dbReference>
<evidence type="ECO:0000256" key="4">
    <source>
        <dbReference type="ARBA" id="ARBA00022840"/>
    </source>
</evidence>
<dbReference type="InterPro" id="IPR003593">
    <property type="entry name" value="AAA+_ATPase"/>
</dbReference>
<dbReference type="Proteomes" id="UP000037600">
    <property type="component" value="Unassembled WGS sequence"/>
</dbReference>
<dbReference type="PROSITE" id="PS00211">
    <property type="entry name" value="ABC_TRANSPORTER_1"/>
    <property type="match status" value="1"/>
</dbReference>
<dbReference type="STRING" id="1513271.XM47_09930"/>
<dbReference type="InterPro" id="IPR003439">
    <property type="entry name" value="ABC_transporter-like_ATP-bd"/>
</dbReference>
<dbReference type="Pfam" id="PF00005">
    <property type="entry name" value="ABC_tran"/>
    <property type="match status" value="1"/>
</dbReference>
<dbReference type="InterPro" id="IPR027417">
    <property type="entry name" value="P-loop_NTPase"/>
</dbReference>
<evidence type="ECO:0000259" key="5">
    <source>
        <dbReference type="PROSITE" id="PS50893"/>
    </source>
</evidence>
<keyword evidence="3" id="KW-0547">Nucleotide-binding</keyword>
<protein>
    <recommendedName>
        <fullName evidence="5">ABC transporter domain-containing protein</fullName>
    </recommendedName>
</protein>
<dbReference type="PROSITE" id="PS50893">
    <property type="entry name" value="ABC_TRANSPORTER_2"/>
    <property type="match status" value="1"/>
</dbReference>
<comment type="similarity">
    <text evidence="1">Belongs to the ABC transporter superfamily.</text>
</comment>
<proteinExistence type="inferred from homology"/>
<keyword evidence="7" id="KW-1185">Reference proteome</keyword>
<dbReference type="GO" id="GO:0016887">
    <property type="term" value="F:ATP hydrolysis activity"/>
    <property type="evidence" value="ECO:0007669"/>
    <property type="project" value="InterPro"/>
</dbReference>
<dbReference type="RefSeq" id="WP_048692138.1">
    <property type="nucleotide sequence ID" value="NZ_KQ130489.1"/>
</dbReference>
<accession>A0A0J8GVK2</accession>
<reference evidence="6 7" key="1">
    <citation type="submission" date="2015-04" db="EMBL/GenBank/DDBJ databases">
        <title>Draft Genome Sequence of the Novel Agar-Digesting Marine Bacterium Q1.</title>
        <authorList>
            <person name="Li Y."/>
            <person name="Li D."/>
            <person name="Chen G."/>
            <person name="Du Z."/>
        </authorList>
    </citation>
    <scope>NUCLEOTIDE SEQUENCE [LARGE SCALE GENOMIC DNA]</scope>
    <source>
        <strain evidence="6 7">Q1</strain>
    </source>
</reference>
<dbReference type="EMBL" id="LAZL01000012">
    <property type="protein sequence ID" value="KMT65339.1"/>
    <property type="molecule type" value="Genomic_DNA"/>
</dbReference>
<keyword evidence="2" id="KW-0813">Transport</keyword>
<dbReference type="GO" id="GO:0005524">
    <property type="term" value="F:ATP binding"/>
    <property type="evidence" value="ECO:0007669"/>
    <property type="project" value="UniProtKB-KW"/>
</dbReference>
<dbReference type="PANTHER" id="PTHR42794:SF2">
    <property type="entry name" value="ABC TRANSPORTER ATP-BINDING PROTEIN"/>
    <property type="match status" value="1"/>
</dbReference>
<dbReference type="FunFam" id="3.40.50.300:FF:000134">
    <property type="entry name" value="Iron-enterobactin ABC transporter ATP-binding protein"/>
    <property type="match status" value="1"/>
</dbReference>
<evidence type="ECO:0000256" key="1">
    <source>
        <dbReference type="ARBA" id="ARBA00005417"/>
    </source>
</evidence>
<evidence type="ECO:0000256" key="3">
    <source>
        <dbReference type="ARBA" id="ARBA00022741"/>
    </source>
</evidence>
<evidence type="ECO:0000313" key="7">
    <source>
        <dbReference type="Proteomes" id="UP000037600"/>
    </source>
</evidence>
<dbReference type="OrthoDB" id="5292475at2"/>
<organism evidence="6 7">
    <name type="scientific">Catenovulum maritimum</name>
    <dbReference type="NCBI Taxonomy" id="1513271"/>
    <lineage>
        <taxon>Bacteria</taxon>
        <taxon>Pseudomonadati</taxon>
        <taxon>Pseudomonadota</taxon>
        <taxon>Gammaproteobacteria</taxon>
        <taxon>Alteromonadales</taxon>
        <taxon>Alteromonadaceae</taxon>
        <taxon>Catenovulum</taxon>
    </lineage>
</organism>
<comment type="caution">
    <text evidence="6">The sequence shown here is derived from an EMBL/GenBank/DDBJ whole genome shotgun (WGS) entry which is preliminary data.</text>
</comment>